<feature type="transmembrane region" description="Helical" evidence="2">
    <location>
        <begin position="551"/>
        <end position="574"/>
    </location>
</feature>
<keyword evidence="2" id="KW-1133">Transmembrane helix</keyword>
<feature type="transmembrane region" description="Helical" evidence="2">
    <location>
        <begin position="432"/>
        <end position="459"/>
    </location>
</feature>
<accession>A0A815NY68</accession>
<proteinExistence type="predicted"/>
<evidence type="ECO:0000256" key="2">
    <source>
        <dbReference type="SAM" id="Phobius"/>
    </source>
</evidence>
<keyword evidence="1" id="KW-0175">Coiled coil</keyword>
<dbReference type="PANTHER" id="PTHR37314">
    <property type="entry name" value="SLR0142 PROTEIN"/>
    <property type="match status" value="1"/>
</dbReference>
<feature type="transmembrane region" description="Helical" evidence="2">
    <location>
        <begin position="356"/>
        <end position="376"/>
    </location>
</feature>
<evidence type="ECO:0000256" key="1">
    <source>
        <dbReference type="SAM" id="Coils"/>
    </source>
</evidence>
<comment type="caution">
    <text evidence="3">The sequence shown here is derived from an EMBL/GenBank/DDBJ whole genome shotgun (WGS) entry which is preliminary data.</text>
</comment>
<evidence type="ECO:0000313" key="3">
    <source>
        <dbReference type="EMBL" id="CAF1441089.1"/>
    </source>
</evidence>
<dbReference type="InterPro" id="IPR010699">
    <property type="entry name" value="DUF1275"/>
</dbReference>
<dbReference type="Proteomes" id="UP000663828">
    <property type="component" value="Unassembled WGS sequence"/>
</dbReference>
<dbReference type="EMBL" id="CAJNOR010003717">
    <property type="protein sequence ID" value="CAF1441089.1"/>
    <property type="molecule type" value="Genomic_DNA"/>
</dbReference>
<reference evidence="3" key="1">
    <citation type="submission" date="2021-02" db="EMBL/GenBank/DDBJ databases">
        <authorList>
            <person name="Nowell W R."/>
        </authorList>
    </citation>
    <scope>NUCLEOTIDE SEQUENCE</scope>
</reference>
<organism evidence="3 4">
    <name type="scientific">Adineta ricciae</name>
    <name type="common">Rotifer</name>
    <dbReference type="NCBI Taxonomy" id="249248"/>
    <lineage>
        <taxon>Eukaryota</taxon>
        <taxon>Metazoa</taxon>
        <taxon>Spiralia</taxon>
        <taxon>Gnathifera</taxon>
        <taxon>Rotifera</taxon>
        <taxon>Eurotatoria</taxon>
        <taxon>Bdelloidea</taxon>
        <taxon>Adinetida</taxon>
        <taxon>Adinetidae</taxon>
        <taxon>Adineta</taxon>
    </lineage>
</organism>
<feature type="coiled-coil region" evidence="1">
    <location>
        <begin position="135"/>
        <end position="162"/>
    </location>
</feature>
<feature type="transmembrane region" description="Helical" evidence="2">
    <location>
        <begin position="608"/>
        <end position="627"/>
    </location>
</feature>
<evidence type="ECO:0008006" key="5">
    <source>
        <dbReference type="Google" id="ProtNLM"/>
    </source>
</evidence>
<feature type="transmembrane region" description="Helical" evidence="2">
    <location>
        <begin position="633"/>
        <end position="657"/>
    </location>
</feature>
<keyword evidence="2" id="KW-0472">Membrane</keyword>
<dbReference type="PANTHER" id="PTHR37314:SF4">
    <property type="entry name" value="UPF0700 TRANSMEMBRANE PROTEIN YOAK"/>
    <property type="match status" value="1"/>
</dbReference>
<keyword evidence="2" id="KW-0812">Transmembrane</keyword>
<evidence type="ECO:0000313" key="4">
    <source>
        <dbReference type="Proteomes" id="UP000663828"/>
    </source>
</evidence>
<feature type="transmembrane region" description="Helical" evidence="2">
    <location>
        <begin position="519"/>
        <end position="539"/>
    </location>
</feature>
<keyword evidence="4" id="KW-1185">Reference proteome</keyword>
<feature type="transmembrane region" description="Helical" evidence="2">
    <location>
        <begin position="486"/>
        <end position="507"/>
    </location>
</feature>
<dbReference type="AlphaFoldDB" id="A0A815NY68"/>
<gene>
    <name evidence="3" type="ORF">XAT740_LOCUS36323</name>
</gene>
<dbReference type="Pfam" id="PF06912">
    <property type="entry name" value="DUF1275"/>
    <property type="match status" value="1"/>
</dbReference>
<name>A0A815NY68_ADIRI</name>
<sequence length="733" mass="80977">MSISFSQRITEPWKIVFYHVDDTTKGWRRRAILTNMALLSERLSTIENLQKSSQTNFTALLDKTNRHAQSMTKIHESLNTLDKKINDTQKIIALRAVGRSKSRLTHTDLENMLQKALNDNIHQGDGDASVNEHKNQGLINTIANHNNKIKNIENKCQTRKSNSAIQVFRQAIVIRTIDPDNDEVPCRFAKGSPECVNVCPPASLPNETLILLNCTLLITGSESSDWYIVAVMIVDFIDSTSKTPLSSIPIQFLVHVQDSLACHVPRLTSPLIESTQCVGVQVEKSYEIPLLVETFCPNTSRITSTLCCGNGQVCLMLKQYCATLTVAENDAPLCPEHYDNNSTSAAPVTSRSTSPWFWIGPILAVLLLCCCGPRCLAVCYRKSTNADELINNDLSQTSTSTHSLPNDAELKSPASVSESNWILSDGHVDQQLYLRLVCIACLLTFVAGYVNTICIVNAFRLPLTALTGSTSKMAIILAQGRFDIGFHFFLLIFSFALGSFISAAIVGGSSFRIQHHYGFVLFLESIALGIGSLFENVHISLNSHWEALSPSAYLVCLGLGLQNGMCTTYSGAVIRTTHVTGTMTDIGLILGQAVFHKRTRKNLWKLKILVPLYLSFLFGSVVGWFAHEWLYDKAILIPCAIVGCLGLGHITYCRMILNLHIEKIQKKNEELYSSARFSAAAVSDVVLKTSTISDKQPNEVDDDDLIGQNTTISLITHNDSAQVKQQDPPMFSV</sequence>
<protein>
    <recommendedName>
        <fullName evidence="5">Transmembrane protein</fullName>
    </recommendedName>
</protein>